<dbReference type="Proteomes" id="UP000270342">
    <property type="component" value="Unassembled WGS sequence"/>
</dbReference>
<dbReference type="AlphaFoldDB" id="A0A494Y907"/>
<accession>A0A494Y907</accession>
<dbReference type="EMBL" id="RBZU01000001">
    <property type="protein sequence ID" value="RKP59121.1"/>
    <property type="molecule type" value="Genomic_DNA"/>
</dbReference>
<proteinExistence type="predicted"/>
<keyword evidence="3" id="KW-1185">Reference proteome</keyword>
<dbReference type="Pfam" id="PF11855">
    <property type="entry name" value="DUF3375"/>
    <property type="match status" value="1"/>
</dbReference>
<evidence type="ECO:0000313" key="3">
    <source>
        <dbReference type="Proteomes" id="UP000270342"/>
    </source>
</evidence>
<dbReference type="InterPro" id="IPR021804">
    <property type="entry name" value="DUF3375"/>
</dbReference>
<dbReference type="RefSeq" id="WP_121083702.1">
    <property type="nucleotide sequence ID" value="NZ_RBZU01000001.1"/>
</dbReference>
<evidence type="ECO:0000313" key="2">
    <source>
        <dbReference type="EMBL" id="RKP59121.1"/>
    </source>
</evidence>
<dbReference type="OrthoDB" id="138803at2"/>
<protein>
    <submittedName>
        <fullName evidence="2">DUF3375 domain-containing protein</fullName>
    </submittedName>
</protein>
<name>A0A494Y907_9BURK</name>
<keyword evidence="1" id="KW-0175">Coiled coil</keyword>
<feature type="coiled-coil region" evidence="1">
    <location>
        <begin position="384"/>
        <end position="411"/>
    </location>
</feature>
<reference evidence="2 3" key="1">
    <citation type="submission" date="2018-10" db="EMBL/GenBank/DDBJ databases">
        <title>Robbsia sp. DHC34, isolated from soil.</title>
        <authorList>
            <person name="Gao Z.-H."/>
            <person name="Qiu L.-H."/>
        </authorList>
    </citation>
    <scope>NUCLEOTIDE SEQUENCE [LARGE SCALE GENOMIC DNA]</scope>
    <source>
        <strain evidence="2 3">DHC34</strain>
    </source>
</reference>
<organism evidence="2 3">
    <name type="scientific">Pararobbsia silviterrae</name>
    <dbReference type="NCBI Taxonomy" id="1792498"/>
    <lineage>
        <taxon>Bacteria</taxon>
        <taxon>Pseudomonadati</taxon>
        <taxon>Pseudomonadota</taxon>
        <taxon>Betaproteobacteria</taxon>
        <taxon>Burkholderiales</taxon>
        <taxon>Burkholderiaceae</taxon>
        <taxon>Pararobbsia</taxon>
    </lineage>
</organism>
<gene>
    <name evidence="2" type="ORF">D7S86_04265</name>
</gene>
<sequence length="490" mass="55364">MSTQDTFALYEDLRARKEEPAWRLLATQQSPAICTCLHVLFLSERTLPSSAFHERLHRQLEIVRRAGADLPKLAADYSSDWIAEGWLRRDFPHGATEEMFELTAPAVDATRYLMRLSRPRATATESRLASVVQLLQTLAEETDNNPETRLAGLLADRDALNAQIQAVRSGKVTQLPPERAIERAREVLTQSNELLEDFVRVQESLAAINLQLRRELVENDGARADTLERIFDGIDVIRQTEAGRAFDAFWRMLVDPVASTRFEAALTQVITRSFLGSMDATERRSLTKLKSRMVERAADVHTVQATFASGLQSFVRSREFREQRRLVALLRSATIAAMAAAEDIRPTQKVDAFLFRTSAAIRSASQWVLHDPTEHVVDATMTEIESSDARLEDIEELVQRSEIDMRSLKRNLVAALGLADGPISIAHVLERFPAEQGLGSVVGYIHLATRHAEPTERRERVRWEGGDGIWRSADAPLFYFYKECIDELRE</sequence>
<evidence type="ECO:0000256" key="1">
    <source>
        <dbReference type="SAM" id="Coils"/>
    </source>
</evidence>
<comment type="caution">
    <text evidence="2">The sequence shown here is derived from an EMBL/GenBank/DDBJ whole genome shotgun (WGS) entry which is preliminary data.</text>
</comment>